<organism evidence="1 2">
    <name type="scientific">Capsulimonas corticalis</name>
    <dbReference type="NCBI Taxonomy" id="2219043"/>
    <lineage>
        <taxon>Bacteria</taxon>
        <taxon>Bacillati</taxon>
        <taxon>Armatimonadota</taxon>
        <taxon>Armatimonadia</taxon>
        <taxon>Capsulimonadales</taxon>
        <taxon>Capsulimonadaceae</taxon>
        <taxon>Capsulimonas</taxon>
    </lineage>
</organism>
<dbReference type="KEGG" id="ccot:CCAX7_48630"/>
<keyword evidence="2" id="KW-1185">Reference proteome</keyword>
<reference evidence="1 2" key="1">
    <citation type="journal article" date="2019" name="Int. J. Syst. Evol. Microbiol.">
        <title>Capsulimonas corticalis gen. nov., sp. nov., an aerobic capsulated bacterium, of a novel bacterial order, Capsulimonadales ord. nov., of the class Armatimonadia of the phylum Armatimonadetes.</title>
        <authorList>
            <person name="Li J."/>
            <person name="Kudo C."/>
            <person name="Tonouchi A."/>
        </authorList>
    </citation>
    <scope>NUCLEOTIDE SEQUENCE [LARGE SCALE GENOMIC DNA]</scope>
    <source>
        <strain evidence="1 2">AX-7</strain>
    </source>
</reference>
<accession>A0A402CQ18</accession>
<dbReference type="RefSeq" id="WP_119319491.1">
    <property type="nucleotide sequence ID" value="NZ_AP025739.1"/>
</dbReference>
<dbReference type="Proteomes" id="UP000287394">
    <property type="component" value="Chromosome"/>
</dbReference>
<proteinExistence type="predicted"/>
<sequence length="176" mass="18825">MRKYSRVILDLKSHRHARHSRGALVAEMAVCLPILIWLTFAIIEYGIVINTTITLTQLTRDTARFVAIHGGEATTADASASTTGSIRAFLQTECSGTSINYSDLTLTVGTLTAPGVVTPNNASARTQGSTETVQISYPLGKKISVSAKFIPGLSAFIDPNAPYVKRSSVIMEKVPG</sequence>
<dbReference type="Pfam" id="PF07811">
    <property type="entry name" value="TadE"/>
    <property type="match status" value="1"/>
</dbReference>
<dbReference type="InterPro" id="IPR012495">
    <property type="entry name" value="TadE-like_dom"/>
</dbReference>
<protein>
    <submittedName>
        <fullName evidence="1">Uncharacterized protein</fullName>
    </submittedName>
</protein>
<name>A0A402CQ18_9BACT</name>
<evidence type="ECO:0000313" key="2">
    <source>
        <dbReference type="Proteomes" id="UP000287394"/>
    </source>
</evidence>
<gene>
    <name evidence="1" type="ORF">CCAX7_48630</name>
</gene>
<evidence type="ECO:0000313" key="1">
    <source>
        <dbReference type="EMBL" id="BDI32812.1"/>
    </source>
</evidence>
<dbReference type="EMBL" id="AP025739">
    <property type="protein sequence ID" value="BDI32812.1"/>
    <property type="molecule type" value="Genomic_DNA"/>
</dbReference>
<dbReference type="AlphaFoldDB" id="A0A402CQ18"/>